<dbReference type="CDD" id="cd05233">
    <property type="entry name" value="SDR_c"/>
    <property type="match status" value="1"/>
</dbReference>
<dbReference type="EMBL" id="JBHRSK010000007">
    <property type="protein sequence ID" value="MFC2968635.1"/>
    <property type="molecule type" value="Genomic_DNA"/>
</dbReference>
<feature type="chain" id="PRO_5046044689" evidence="3">
    <location>
        <begin position="22"/>
        <end position="248"/>
    </location>
</feature>
<dbReference type="PRINTS" id="PR00081">
    <property type="entry name" value="GDHRDH"/>
</dbReference>
<dbReference type="Proteomes" id="UP001595443">
    <property type="component" value="Unassembled WGS sequence"/>
</dbReference>
<dbReference type="Pfam" id="PF13561">
    <property type="entry name" value="adh_short_C2"/>
    <property type="match status" value="1"/>
</dbReference>
<dbReference type="PANTHER" id="PTHR43639">
    <property type="entry name" value="OXIDOREDUCTASE, SHORT-CHAIN DEHYDROGENASE/REDUCTASE FAMILY (AFU_ORTHOLOGUE AFUA_5G02870)"/>
    <property type="match status" value="1"/>
</dbReference>
<gene>
    <name evidence="4" type="ORF">ACFOES_11075</name>
</gene>
<organism evidence="4 5">
    <name type="scientific">Acidimangrovimonas pyrenivorans</name>
    <dbReference type="NCBI Taxonomy" id="2030798"/>
    <lineage>
        <taxon>Bacteria</taxon>
        <taxon>Pseudomonadati</taxon>
        <taxon>Pseudomonadota</taxon>
        <taxon>Alphaproteobacteria</taxon>
        <taxon>Rhodobacterales</taxon>
        <taxon>Paracoccaceae</taxon>
        <taxon>Acidimangrovimonas</taxon>
    </lineage>
</organism>
<comment type="caution">
    <text evidence="4">The sequence shown here is derived from an EMBL/GenBank/DDBJ whole genome shotgun (WGS) entry which is preliminary data.</text>
</comment>
<proteinExistence type="inferred from homology"/>
<feature type="signal peptide" evidence="3">
    <location>
        <begin position="1"/>
        <end position="21"/>
    </location>
</feature>
<dbReference type="SUPFAM" id="SSF51735">
    <property type="entry name" value="NAD(P)-binding Rossmann-fold domains"/>
    <property type="match status" value="1"/>
</dbReference>
<dbReference type="PRINTS" id="PR00080">
    <property type="entry name" value="SDRFAMILY"/>
</dbReference>
<keyword evidence="3" id="KW-0732">Signal</keyword>
<reference evidence="5" key="1">
    <citation type="journal article" date="2019" name="Int. J. Syst. Evol. Microbiol.">
        <title>The Global Catalogue of Microorganisms (GCM) 10K type strain sequencing project: providing services to taxonomists for standard genome sequencing and annotation.</title>
        <authorList>
            <consortium name="The Broad Institute Genomics Platform"/>
            <consortium name="The Broad Institute Genome Sequencing Center for Infectious Disease"/>
            <person name="Wu L."/>
            <person name="Ma J."/>
        </authorList>
    </citation>
    <scope>NUCLEOTIDE SEQUENCE [LARGE SCALE GENOMIC DNA]</scope>
    <source>
        <strain evidence="5">KCTC 62192</strain>
    </source>
</reference>
<sequence>MPRTVLVTGASAGIGAATALAAAKAGWDVAIGYGRDTAGAEATAAAARAAGVRAEILQADLATPDGPARLFAAFDATFDRLDALVNNAGVVDVAARVEEMDHARLARMFQINAIAPMLCAGEAVRRMSTRHGGAGGTIVNISSVAARTGSANEYVDYAASKAAVDTFTKGLSNEVAREGIRVVALRPGLIYTEIHAKGGEPGRADRLADQVPMGRVGSPDEIAAGVLWLISDAASYVTGTTLDISGGR</sequence>
<dbReference type="Gene3D" id="3.40.50.720">
    <property type="entry name" value="NAD(P)-binding Rossmann-like Domain"/>
    <property type="match status" value="1"/>
</dbReference>
<dbReference type="RefSeq" id="WP_377833334.1">
    <property type="nucleotide sequence ID" value="NZ_JBHRSK010000007.1"/>
</dbReference>
<evidence type="ECO:0000313" key="4">
    <source>
        <dbReference type="EMBL" id="MFC2968635.1"/>
    </source>
</evidence>
<dbReference type="PROSITE" id="PS00061">
    <property type="entry name" value="ADH_SHORT"/>
    <property type="match status" value="1"/>
</dbReference>
<dbReference type="InterPro" id="IPR036291">
    <property type="entry name" value="NAD(P)-bd_dom_sf"/>
</dbReference>
<accession>A0ABV7AIE7</accession>
<evidence type="ECO:0000256" key="2">
    <source>
        <dbReference type="ARBA" id="ARBA00023002"/>
    </source>
</evidence>
<keyword evidence="5" id="KW-1185">Reference proteome</keyword>
<name>A0ABV7AIE7_9RHOB</name>
<evidence type="ECO:0000313" key="5">
    <source>
        <dbReference type="Proteomes" id="UP001595443"/>
    </source>
</evidence>
<dbReference type="PANTHER" id="PTHR43639:SF1">
    <property type="entry name" value="SHORT-CHAIN DEHYDROGENASE_REDUCTASE FAMILY PROTEIN"/>
    <property type="match status" value="1"/>
</dbReference>
<dbReference type="InterPro" id="IPR020904">
    <property type="entry name" value="Sc_DH/Rdtase_CS"/>
</dbReference>
<evidence type="ECO:0000256" key="3">
    <source>
        <dbReference type="SAM" id="SignalP"/>
    </source>
</evidence>
<comment type="similarity">
    <text evidence="1">Belongs to the short-chain dehydrogenases/reductases (SDR) family.</text>
</comment>
<evidence type="ECO:0000256" key="1">
    <source>
        <dbReference type="ARBA" id="ARBA00006484"/>
    </source>
</evidence>
<protein>
    <submittedName>
        <fullName evidence="4">SDR family oxidoreductase</fullName>
    </submittedName>
</protein>
<dbReference type="InterPro" id="IPR002347">
    <property type="entry name" value="SDR_fam"/>
</dbReference>
<keyword evidence="2" id="KW-0560">Oxidoreductase</keyword>